<sequence length="174" mass="19331">MSLFERKPSPVDAATVDGDNLVHVCPATLIALRAAGEGLTLKASRIAARQSGNYLSRFKGRGMEFDEARLYQPGDDVRTLDWRVTARTGKPHTKLFREERERAVLTWVDMRPTMFFATRGAFKSVIAARAAALIGWSANRLGDRLGGLVFTADTHHELRPKRGKSAVLQLLQQL</sequence>
<feature type="domain" description="DUF58" evidence="1">
    <location>
        <begin position="67"/>
        <end position="174"/>
    </location>
</feature>
<accession>A0A832J497</accession>
<dbReference type="PANTHER" id="PTHR33608">
    <property type="entry name" value="BLL2464 PROTEIN"/>
    <property type="match status" value="1"/>
</dbReference>
<evidence type="ECO:0000259" key="1">
    <source>
        <dbReference type="Pfam" id="PF01882"/>
    </source>
</evidence>
<dbReference type="AlphaFoldDB" id="A0A832J497"/>
<dbReference type="PANTHER" id="PTHR33608:SF12">
    <property type="entry name" value="DUF58 DOMAIN-CONTAINING PROTEIN"/>
    <property type="match status" value="1"/>
</dbReference>
<gene>
    <name evidence="2" type="ORF">ENJ65_05540</name>
</gene>
<reference evidence="2" key="1">
    <citation type="journal article" date="2020" name="mSystems">
        <title>Genome- and Community-Level Interaction Insights into Carbon Utilization and Element Cycling Functions of Hydrothermarchaeota in Hydrothermal Sediment.</title>
        <authorList>
            <person name="Zhou Z."/>
            <person name="Liu Y."/>
            <person name="Xu W."/>
            <person name="Pan J."/>
            <person name="Luo Z.H."/>
            <person name="Li M."/>
        </authorList>
    </citation>
    <scope>NUCLEOTIDE SEQUENCE [LARGE SCALE GENOMIC DNA]</scope>
    <source>
        <strain evidence="2">HyVt-505</strain>
    </source>
</reference>
<dbReference type="EMBL" id="DRNF01000350">
    <property type="protein sequence ID" value="HHJ81077.1"/>
    <property type="molecule type" value="Genomic_DNA"/>
</dbReference>
<dbReference type="Pfam" id="PF01882">
    <property type="entry name" value="DUF58"/>
    <property type="match status" value="1"/>
</dbReference>
<evidence type="ECO:0000313" key="2">
    <source>
        <dbReference type="EMBL" id="HHJ81077.1"/>
    </source>
</evidence>
<dbReference type="Proteomes" id="UP000885832">
    <property type="component" value="Unassembled WGS sequence"/>
</dbReference>
<feature type="non-terminal residue" evidence="2">
    <location>
        <position position="174"/>
    </location>
</feature>
<comment type="caution">
    <text evidence="2">The sequence shown here is derived from an EMBL/GenBank/DDBJ whole genome shotgun (WGS) entry which is preliminary data.</text>
</comment>
<proteinExistence type="predicted"/>
<organism evidence="2">
    <name type="scientific">Candidatus Tenderia electrophaga</name>
    <dbReference type="NCBI Taxonomy" id="1748243"/>
    <lineage>
        <taxon>Bacteria</taxon>
        <taxon>Pseudomonadati</taxon>
        <taxon>Pseudomonadota</taxon>
        <taxon>Gammaproteobacteria</taxon>
        <taxon>Candidatus Tenderiales</taxon>
        <taxon>Candidatus Tenderiaceae</taxon>
        <taxon>Candidatus Tenderia</taxon>
    </lineage>
</organism>
<dbReference type="InterPro" id="IPR002881">
    <property type="entry name" value="DUF58"/>
</dbReference>
<name>A0A832J497_9GAMM</name>
<protein>
    <submittedName>
        <fullName evidence="2">DUF58 domain-containing protein</fullName>
    </submittedName>
</protein>